<dbReference type="GO" id="GO:0008270">
    <property type="term" value="F:zinc ion binding"/>
    <property type="evidence" value="ECO:0007669"/>
    <property type="project" value="UniProtKB-KW"/>
</dbReference>
<keyword evidence="7" id="KW-1185">Reference proteome</keyword>
<comment type="caution">
    <text evidence="6">The sequence shown here is derived from an EMBL/GenBank/DDBJ whole genome shotgun (WGS) entry which is preliminary data.</text>
</comment>
<keyword evidence="2 4" id="KW-0863">Zinc-finger</keyword>
<evidence type="ECO:0000313" key="6">
    <source>
        <dbReference type="EMBL" id="KAK9846002.1"/>
    </source>
</evidence>
<evidence type="ECO:0000313" key="7">
    <source>
        <dbReference type="Proteomes" id="UP001445335"/>
    </source>
</evidence>
<dbReference type="Gene3D" id="6.10.140.2220">
    <property type="match status" value="1"/>
</dbReference>
<dbReference type="PROSITE" id="PS50865">
    <property type="entry name" value="ZF_MYND_2"/>
    <property type="match status" value="1"/>
</dbReference>
<dbReference type="EMBL" id="JALJOU010000002">
    <property type="protein sequence ID" value="KAK9846002.1"/>
    <property type="molecule type" value="Genomic_DNA"/>
</dbReference>
<proteinExistence type="predicted"/>
<keyword evidence="1" id="KW-0479">Metal-binding</keyword>
<accession>A0AAW1SIV0</accession>
<name>A0AAW1SIV0_9CHLO</name>
<dbReference type="AlphaFoldDB" id="A0AAW1SIV0"/>
<dbReference type="PROSITE" id="PS01360">
    <property type="entry name" value="ZF_MYND_1"/>
    <property type="match status" value="1"/>
</dbReference>
<reference evidence="6 7" key="1">
    <citation type="journal article" date="2024" name="Nat. Commun.">
        <title>Phylogenomics reveals the evolutionary origins of lichenization in chlorophyte algae.</title>
        <authorList>
            <person name="Puginier C."/>
            <person name="Libourel C."/>
            <person name="Otte J."/>
            <person name="Skaloud P."/>
            <person name="Haon M."/>
            <person name="Grisel S."/>
            <person name="Petersen M."/>
            <person name="Berrin J.G."/>
            <person name="Delaux P.M."/>
            <person name="Dal Grande F."/>
            <person name="Keller J."/>
        </authorList>
    </citation>
    <scope>NUCLEOTIDE SEQUENCE [LARGE SCALE GENOMIC DNA]</scope>
    <source>
        <strain evidence="6 7">SAG 245.80</strain>
    </source>
</reference>
<gene>
    <name evidence="6" type="ORF">WJX81_008131</name>
</gene>
<keyword evidence="3" id="KW-0862">Zinc</keyword>
<feature type="domain" description="MYND-type" evidence="5">
    <location>
        <begin position="68"/>
        <end position="115"/>
    </location>
</feature>
<organism evidence="6 7">
    <name type="scientific">Elliptochloris bilobata</name>
    <dbReference type="NCBI Taxonomy" id="381761"/>
    <lineage>
        <taxon>Eukaryota</taxon>
        <taxon>Viridiplantae</taxon>
        <taxon>Chlorophyta</taxon>
        <taxon>core chlorophytes</taxon>
        <taxon>Trebouxiophyceae</taxon>
        <taxon>Trebouxiophyceae incertae sedis</taxon>
        <taxon>Elliptochloris clade</taxon>
        <taxon>Elliptochloris</taxon>
    </lineage>
</organism>
<dbReference type="Pfam" id="PF01753">
    <property type="entry name" value="zf-MYND"/>
    <property type="match status" value="1"/>
</dbReference>
<evidence type="ECO:0000259" key="5">
    <source>
        <dbReference type="PROSITE" id="PS50865"/>
    </source>
</evidence>
<sequence>MVRAHGAEAAAALAKSMPAGSVTVKSLKALRAGLRRVNADEAKPAQAQAGGDRGVLESMRLDLPVIGCSYAGCVQLAGLSEARLLIKVCSGCNVAKYCSEACQHLHWRCGHKVACQRRQSRAKSAGR</sequence>
<dbReference type="SUPFAM" id="SSF144232">
    <property type="entry name" value="HIT/MYND zinc finger-like"/>
    <property type="match status" value="1"/>
</dbReference>
<dbReference type="InterPro" id="IPR002893">
    <property type="entry name" value="Znf_MYND"/>
</dbReference>
<evidence type="ECO:0000256" key="2">
    <source>
        <dbReference type="ARBA" id="ARBA00022771"/>
    </source>
</evidence>
<evidence type="ECO:0000256" key="4">
    <source>
        <dbReference type="PROSITE-ProRule" id="PRU00134"/>
    </source>
</evidence>
<protein>
    <recommendedName>
        <fullName evidence="5">MYND-type domain-containing protein</fullName>
    </recommendedName>
</protein>
<evidence type="ECO:0000256" key="3">
    <source>
        <dbReference type="ARBA" id="ARBA00022833"/>
    </source>
</evidence>
<dbReference type="Proteomes" id="UP001445335">
    <property type="component" value="Unassembled WGS sequence"/>
</dbReference>
<evidence type="ECO:0000256" key="1">
    <source>
        <dbReference type="ARBA" id="ARBA00022723"/>
    </source>
</evidence>